<evidence type="ECO:0000259" key="12">
    <source>
        <dbReference type="PROSITE" id="PS51015"/>
    </source>
</evidence>
<dbReference type="PROSITE" id="PS50867">
    <property type="entry name" value="PRE_SET"/>
    <property type="match status" value="1"/>
</dbReference>
<dbReference type="InterPro" id="IPR003105">
    <property type="entry name" value="SRA_YDG"/>
</dbReference>
<evidence type="ECO:0000256" key="3">
    <source>
        <dbReference type="ARBA" id="ARBA00022603"/>
    </source>
</evidence>
<dbReference type="GO" id="GO:0005634">
    <property type="term" value="C:nucleus"/>
    <property type="evidence" value="ECO:0007669"/>
    <property type="project" value="UniProtKB-SubCell"/>
</dbReference>
<evidence type="ECO:0000313" key="13">
    <source>
        <dbReference type="EMBL" id="KAF5942854.1"/>
    </source>
</evidence>
<keyword evidence="7 8" id="KW-0539">Nucleus</keyword>
<dbReference type="GO" id="GO:0032259">
    <property type="term" value="P:methylation"/>
    <property type="evidence" value="ECO:0007669"/>
    <property type="project" value="UniProtKB-KW"/>
</dbReference>
<dbReference type="Gene3D" id="2.170.270.10">
    <property type="entry name" value="SET domain"/>
    <property type="match status" value="1"/>
</dbReference>
<evidence type="ECO:0000313" key="14">
    <source>
        <dbReference type="Proteomes" id="UP000593564"/>
    </source>
</evidence>
<evidence type="ECO:0000256" key="2">
    <source>
        <dbReference type="ARBA" id="ARBA00022454"/>
    </source>
</evidence>
<evidence type="ECO:0000256" key="7">
    <source>
        <dbReference type="ARBA" id="ARBA00023242"/>
    </source>
</evidence>
<dbReference type="InterPro" id="IPR007728">
    <property type="entry name" value="Pre-SET_dom"/>
</dbReference>
<evidence type="ECO:0008006" key="15">
    <source>
        <dbReference type="Google" id="ProtNLM"/>
    </source>
</evidence>
<keyword evidence="14" id="KW-1185">Reference proteome</keyword>
<dbReference type="InterPro" id="IPR036987">
    <property type="entry name" value="SRA-YDG_sf"/>
</dbReference>
<dbReference type="Pfam" id="PF05033">
    <property type="entry name" value="Pre-SET"/>
    <property type="match status" value="1"/>
</dbReference>
<dbReference type="SMART" id="SM00468">
    <property type="entry name" value="PreSET"/>
    <property type="match status" value="1"/>
</dbReference>
<dbReference type="GO" id="GO:0003690">
    <property type="term" value="F:double-stranded DNA binding"/>
    <property type="evidence" value="ECO:0007669"/>
    <property type="project" value="TreeGrafter"/>
</dbReference>
<dbReference type="SUPFAM" id="SSF82199">
    <property type="entry name" value="SET domain"/>
    <property type="match status" value="1"/>
</dbReference>
<accession>A0A7J7GTR3</accession>
<dbReference type="PROSITE" id="PS50868">
    <property type="entry name" value="POST_SET"/>
    <property type="match status" value="1"/>
</dbReference>
<protein>
    <recommendedName>
        <fullName evidence="15">Histone-lysine N-methyltransferase</fullName>
    </recommendedName>
</protein>
<evidence type="ECO:0000256" key="6">
    <source>
        <dbReference type="ARBA" id="ARBA00022853"/>
    </source>
</evidence>
<dbReference type="InterPro" id="IPR025794">
    <property type="entry name" value="H3-K9-MeTrfase_plant"/>
</dbReference>
<comment type="subcellular location">
    <subcellularLocation>
        <location evidence="1">Chromosome</location>
    </subcellularLocation>
    <subcellularLocation>
        <location evidence="8">Nucleus</location>
    </subcellularLocation>
</comment>
<dbReference type="PROSITE" id="PS50280">
    <property type="entry name" value="SET"/>
    <property type="match status" value="1"/>
</dbReference>
<dbReference type="PANTHER" id="PTHR45660">
    <property type="entry name" value="HISTONE-LYSINE N-METHYLTRANSFERASE SETMAR"/>
    <property type="match status" value="1"/>
</dbReference>
<dbReference type="PROSITE" id="PS51575">
    <property type="entry name" value="SAM_MT43_SUVAR39_2"/>
    <property type="match status" value="1"/>
</dbReference>
<dbReference type="AlphaFoldDB" id="A0A7J7GTR3"/>
<evidence type="ECO:0000256" key="8">
    <source>
        <dbReference type="PROSITE-ProRule" id="PRU00358"/>
    </source>
</evidence>
<evidence type="ECO:0000259" key="9">
    <source>
        <dbReference type="PROSITE" id="PS50280"/>
    </source>
</evidence>
<dbReference type="GO" id="GO:0005694">
    <property type="term" value="C:chromosome"/>
    <property type="evidence" value="ECO:0007669"/>
    <property type="project" value="UniProtKB-SubCell"/>
</dbReference>
<sequence>MGSSSNGDLFDGSSNKRSLYSGYCTSSGVSLKYKKRKVYAVRDFPHGCGQNASFINLMPQDTDVVASLGDKENLVADEKMVKVAEGDCVKASEIGNESSSHQLVESPVKLELPDILNDLLGKVVVAAGKVNGAELSPVVEPLGSGLPKALENNALELSKELHEVEVQAVLKSEGAPESKIVLEIVSMADGRVPSGGAKTWFPPEWPTSDGNVSKETNLKAKYFRRRVRAIREFPPFCGMNAICPTEEECLRIVLGNKTSVAPVEAALQGTLSRETVRAKEECSLVRKTARTGIEELDRDVRDTNAKNRDMKKKLLPSGKASYEIKGAQVVKDKGDFSICEQDEDSPASQRPHDFQVILPPFGPDSSSHGNVRNKVRETQRLFQAICRKLLQGEEANLKKQGYLSRRLDLKAAQIIRAKGKEVNIGKQIIGSVPGVDVGDQFQYRVELALVGIHRLYQAGIDYMKHGGMIIATSIVASGGYADDLDNPDVLIYSGHGGNITGRNKQQPEDQKLERGNLALKNSISAKNPVRVIRGSKETKLSTLDARAKIVLTYTYDGLYTVERYMHDVGPHGKLVFKFELKRIPGQPELAWKEVKKSKRFKIREGLCVGDISGGKELFPICAVNTIDNKRPPKFNYITEMKYPDWYCPTAPKGCDCIGGCLDSKKCSCMFNNGGKIPYNCNGAIVDAKPLVYECGPSCKCPPSCYNKVSQHGMKIQLEIFKTKSKGWGVRSLTSIPSGSFICEYIGELLEDKEAEKEQNDEYLFDIGHNFSDCSLIGGLLTLKPVVQLSSSEVVEDERFTINAAQCGNVGRFINHSCSPNLYAQNVLYDHEDKSKPHIMLFAAENIPPLKELTYHYNYFVDQVRDLNGNIKMKSCYCGAAECTGRMY</sequence>
<dbReference type="SMART" id="SM00317">
    <property type="entry name" value="SET"/>
    <property type="match status" value="1"/>
</dbReference>
<dbReference type="EMBL" id="JACBKZ010000009">
    <property type="protein sequence ID" value="KAF5942854.1"/>
    <property type="molecule type" value="Genomic_DNA"/>
</dbReference>
<dbReference type="Pfam" id="PF02182">
    <property type="entry name" value="SAD_SRA"/>
    <property type="match status" value="1"/>
</dbReference>
<name>A0A7J7GTR3_CAMSI</name>
<evidence type="ECO:0000256" key="4">
    <source>
        <dbReference type="ARBA" id="ARBA00022679"/>
    </source>
</evidence>
<feature type="domain" description="SET" evidence="9">
    <location>
        <begin position="715"/>
        <end position="857"/>
    </location>
</feature>
<keyword evidence="2" id="KW-0158">Chromosome</keyword>
<dbReference type="Proteomes" id="UP000593564">
    <property type="component" value="Unassembled WGS sequence"/>
</dbReference>
<keyword evidence="6" id="KW-0156">Chromatin regulator</keyword>
<comment type="caution">
    <text evidence="13">The sequence shown here is derived from an EMBL/GenBank/DDBJ whole genome shotgun (WGS) entry which is preliminary data.</text>
</comment>
<dbReference type="Pfam" id="PF00856">
    <property type="entry name" value="SET"/>
    <property type="match status" value="1"/>
</dbReference>
<dbReference type="PROSITE" id="PS51015">
    <property type="entry name" value="YDG"/>
    <property type="match status" value="1"/>
</dbReference>
<dbReference type="InterPro" id="IPR046341">
    <property type="entry name" value="SET_dom_sf"/>
</dbReference>
<keyword evidence="3" id="KW-0489">Methyltransferase</keyword>
<gene>
    <name evidence="13" type="ORF">HYC85_020496</name>
</gene>
<keyword evidence="5" id="KW-0949">S-adenosyl-L-methionine</keyword>
<evidence type="ECO:0000256" key="5">
    <source>
        <dbReference type="ARBA" id="ARBA00022691"/>
    </source>
</evidence>
<dbReference type="InterPro" id="IPR001214">
    <property type="entry name" value="SET_dom"/>
</dbReference>
<reference evidence="13 14" key="2">
    <citation type="submission" date="2020-07" db="EMBL/GenBank/DDBJ databases">
        <title>Genome assembly of wild tea tree DASZ reveals pedigree and selection history of tea varieties.</title>
        <authorList>
            <person name="Zhang W."/>
        </authorList>
    </citation>
    <scope>NUCLEOTIDE SEQUENCE [LARGE SCALE GENOMIC DNA]</scope>
    <source>
        <strain evidence="14">cv. G240</strain>
        <tissue evidence="13">Leaf</tissue>
    </source>
</reference>
<dbReference type="InterPro" id="IPR003616">
    <property type="entry name" value="Post-SET_dom"/>
</dbReference>
<evidence type="ECO:0000259" key="10">
    <source>
        <dbReference type="PROSITE" id="PS50867"/>
    </source>
</evidence>
<feature type="domain" description="Post-SET" evidence="11">
    <location>
        <begin position="871"/>
        <end position="887"/>
    </location>
</feature>
<dbReference type="SUPFAM" id="SSF88697">
    <property type="entry name" value="PUA domain-like"/>
    <property type="match status" value="1"/>
</dbReference>
<dbReference type="GO" id="GO:0008270">
    <property type="term" value="F:zinc ion binding"/>
    <property type="evidence" value="ECO:0007669"/>
    <property type="project" value="InterPro"/>
</dbReference>
<reference evidence="14" key="1">
    <citation type="journal article" date="2020" name="Nat. Commun.">
        <title>Genome assembly of wild tea tree DASZ reveals pedigree and selection history of tea varieties.</title>
        <authorList>
            <person name="Zhang W."/>
            <person name="Zhang Y."/>
            <person name="Qiu H."/>
            <person name="Guo Y."/>
            <person name="Wan H."/>
            <person name="Zhang X."/>
            <person name="Scossa F."/>
            <person name="Alseekh S."/>
            <person name="Zhang Q."/>
            <person name="Wang P."/>
            <person name="Xu L."/>
            <person name="Schmidt M.H."/>
            <person name="Jia X."/>
            <person name="Li D."/>
            <person name="Zhu A."/>
            <person name="Guo F."/>
            <person name="Chen W."/>
            <person name="Ni D."/>
            <person name="Usadel B."/>
            <person name="Fernie A.R."/>
            <person name="Wen W."/>
        </authorList>
    </citation>
    <scope>NUCLEOTIDE SEQUENCE [LARGE SCALE GENOMIC DNA]</scope>
    <source>
        <strain evidence="14">cv. G240</strain>
    </source>
</reference>
<dbReference type="InterPro" id="IPR051357">
    <property type="entry name" value="H3K9_HMTase_SUVAR3-9"/>
</dbReference>
<dbReference type="PANTHER" id="PTHR45660:SF46">
    <property type="entry name" value="HISTONE-LYSINE N-METHYLTRANSFERASE, H3 LYSINE-9 SPECIFIC SUVH6"/>
    <property type="match status" value="1"/>
</dbReference>
<feature type="domain" description="Pre-SET" evidence="10">
    <location>
        <begin position="652"/>
        <end position="712"/>
    </location>
</feature>
<dbReference type="SMART" id="SM00466">
    <property type="entry name" value="SRA"/>
    <property type="match status" value="1"/>
</dbReference>
<dbReference type="GO" id="GO:0042054">
    <property type="term" value="F:histone methyltransferase activity"/>
    <property type="evidence" value="ECO:0007669"/>
    <property type="project" value="InterPro"/>
</dbReference>
<keyword evidence="4" id="KW-0808">Transferase</keyword>
<dbReference type="Gene3D" id="2.30.280.10">
    <property type="entry name" value="SRA-YDG"/>
    <property type="match status" value="1"/>
</dbReference>
<evidence type="ECO:0000259" key="11">
    <source>
        <dbReference type="PROSITE" id="PS50868"/>
    </source>
</evidence>
<dbReference type="InterPro" id="IPR015947">
    <property type="entry name" value="PUA-like_sf"/>
</dbReference>
<organism evidence="13 14">
    <name type="scientific">Camellia sinensis</name>
    <name type="common">Tea plant</name>
    <name type="synonym">Thea sinensis</name>
    <dbReference type="NCBI Taxonomy" id="4442"/>
    <lineage>
        <taxon>Eukaryota</taxon>
        <taxon>Viridiplantae</taxon>
        <taxon>Streptophyta</taxon>
        <taxon>Embryophyta</taxon>
        <taxon>Tracheophyta</taxon>
        <taxon>Spermatophyta</taxon>
        <taxon>Magnoliopsida</taxon>
        <taxon>eudicotyledons</taxon>
        <taxon>Gunneridae</taxon>
        <taxon>Pentapetalae</taxon>
        <taxon>asterids</taxon>
        <taxon>Ericales</taxon>
        <taxon>Theaceae</taxon>
        <taxon>Camellia</taxon>
    </lineage>
</organism>
<proteinExistence type="predicted"/>
<evidence type="ECO:0000256" key="1">
    <source>
        <dbReference type="ARBA" id="ARBA00004286"/>
    </source>
</evidence>
<feature type="domain" description="YDG" evidence="12">
    <location>
        <begin position="430"/>
        <end position="582"/>
    </location>
</feature>